<protein>
    <submittedName>
        <fullName evidence="1">Uncharacterized protein</fullName>
    </submittedName>
</protein>
<dbReference type="AlphaFoldDB" id="A0A8J5JDN6"/>
<dbReference type="EMBL" id="JAHLQT010040920">
    <property type="protein sequence ID" value="KAG7155701.1"/>
    <property type="molecule type" value="Genomic_DNA"/>
</dbReference>
<keyword evidence="2" id="KW-1185">Reference proteome</keyword>
<gene>
    <name evidence="1" type="ORF">Hamer_G030978</name>
</gene>
<organism evidence="1 2">
    <name type="scientific">Homarus americanus</name>
    <name type="common">American lobster</name>
    <dbReference type="NCBI Taxonomy" id="6706"/>
    <lineage>
        <taxon>Eukaryota</taxon>
        <taxon>Metazoa</taxon>
        <taxon>Ecdysozoa</taxon>
        <taxon>Arthropoda</taxon>
        <taxon>Crustacea</taxon>
        <taxon>Multicrustacea</taxon>
        <taxon>Malacostraca</taxon>
        <taxon>Eumalacostraca</taxon>
        <taxon>Eucarida</taxon>
        <taxon>Decapoda</taxon>
        <taxon>Pleocyemata</taxon>
        <taxon>Astacidea</taxon>
        <taxon>Nephropoidea</taxon>
        <taxon>Nephropidae</taxon>
        <taxon>Homarus</taxon>
    </lineage>
</organism>
<sequence length="94" mass="10296">RTSKDRTVDVIDVVAERASILRPDTLKSSSEELRRSGTTCTSRCRVNARLLLRRRASSSEATPTGSPAPTVRSVSVRLGSLVCNRNERITPTNV</sequence>
<dbReference type="Proteomes" id="UP000747542">
    <property type="component" value="Unassembled WGS sequence"/>
</dbReference>
<name>A0A8J5JDN6_HOMAM</name>
<accession>A0A8J5JDN6</accession>
<reference evidence="1" key="1">
    <citation type="journal article" date="2021" name="Sci. Adv.">
        <title>The American lobster genome reveals insights on longevity, neural, and immune adaptations.</title>
        <authorList>
            <person name="Polinski J.M."/>
            <person name="Zimin A.V."/>
            <person name="Clark K.F."/>
            <person name="Kohn A.B."/>
            <person name="Sadowski N."/>
            <person name="Timp W."/>
            <person name="Ptitsyn A."/>
            <person name="Khanna P."/>
            <person name="Romanova D.Y."/>
            <person name="Williams P."/>
            <person name="Greenwood S.J."/>
            <person name="Moroz L.L."/>
            <person name="Walt D.R."/>
            <person name="Bodnar A.G."/>
        </authorList>
    </citation>
    <scope>NUCLEOTIDE SEQUENCE</scope>
    <source>
        <strain evidence="1">GMGI-L3</strain>
    </source>
</reference>
<comment type="caution">
    <text evidence="1">The sequence shown here is derived from an EMBL/GenBank/DDBJ whole genome shotgun (WGS) entry which is preliminary data.</text>
</comment>
<evidence type="ECO:0000313" key="2">
    <source>
        <dbReference type="Proteomes" id="UP000747542"/>
    </source>
</evidence>
<feature type="non-terminal residue" evidence="1">
    <location>
        <position position="1"/>
    </location>
</feature>
<evidence type="ECO:0000313" key="1">
    <source>
        <dbReference type="EMBL" id="KAG7155701.1"/>
    </source>
</evidence>
<proteinExistence type="predicted"/>